<dbReference type="InterPro" id="IPR004320">
    <property type="entry name" value="BPS1_pln"/>
</dbReference>
<organism evidence="1 2">
    <name type="scientific">Urochloa decumbens</name>
    <dbReference type="NCBI Taxonomy" id="240449"/>
    <lineage>
        <taxon>Eukaryota</taxon>
        <taxon>Viridiplantae</taxon>
        <taxon>Streptophyta</taxon>
        <taxon>Embryophyta</taxon>
        <taxon>Tracheophyta</taxon>
        <taxon>Spermatophyta</taxon>
        <taxon>Magnoliopsida</taxon>
        <taxon>Liliopsida</taxon>
        <taxon>Poales</taxon>
        <taxon>Poaceae</taxon>
        <taxon>PACMAD clade</taxon>
        <taxon>Panicoideae</taxon>
        <taxon>Panicodae</taxon>
        <taxon>Paniceae</taxon>
        <taxon>Melinidinae</taxon>
        <taxon>Urochloa</taxon>
    </lineage>
</organism>
<dbReference type="EMBL" id="OZ075125">
    <property type="protein sequence ID" value="CAL4934342.1"/>
    <property type="molecule type" value="Genomic_DNA"/>
</dbReference>
<dbReference type="PANTHER" id="PTHR33070:SF89">
    <property type="entry name" value="EXPRESSED PROTEIN"/>
    <property type="match status" value="1"/>
</dbReference>
<dbReference type="AlphaFoldDB" id="A0ABC8Y165"/>
<dbReference type="Proteomes" id="UP001497457">
    <property type="component" value="Chromosome 15b"/>
</dbReference>
<proteinExistence type="predicted"/>
<evidence type="ECO:0000313" key="1">
    <source>
        <dbReference type="EMBL" id="CAL4934342.1"/>
    </source>
</evidence>
<protein>
    <submittedName>
        <fullName evidence="1">Uncharacterized protein</fullName>
    </submittedName>
</protein>
<gene>
    <name evidence="1" type="ORF">URODEC1_LOCUS28611</name>
</gene>
<name>A0ABC8Y165_9POAL</name>
<dbReference type="Pfam" id="PF03087">
    <property type="entry name" value="BPS1"/>
    <property type="match status" value="1"/>
</dbReference>
<evidence type="ECO:0000313" key="2">
    <source>
        <dbReference type="Proteomes" id="UP001497457"/>
    </source>
</evidence>
<sequence length="392" mass="40764">MSAHWPSSSLLNSLPRVNYMVLILPLPDTGTLATPLVSLACRDAQNSSAPGANLPVSEPRPFLYGNLQPPPPLPAMANISSRPCQGISTHDHELTLTIDIRKTPNSEVRMHLTLSPTRTTRKAVAAAATTAHARSASQPCHPAIARLECTVRALRAWYCCCCSGGAMESSSTTTGYGLALLEAVLAALGDLLATPRAAAALRCAGDQILDGLLALADAHGTFGAALLAARQGAADARAGARRGDGAAVAASARARRRNDKELRRLAGAMRHASRRAALVDVVPSSADAEVVGVVAEATVAAAEASAAVFSRCAAMSPDASALGQMVPSSHRWLARLGVAPAGSKVAPETASVALERLEELEECIAGLESGSEKVFRRLLQARVQLLNIHNPL</sequence>
<accession>A0ABC8Y165</accession>
<dbReference type="PANTHER" id="PTHR33070">
    <property type="entry name" value="OS06G0725500 PROTEIN"/>
    <property type="match status" value="1"/>
</dbReference>
<keyword evidence="2" id="KW-1185">Reference proteome</keyword>
<reference evidence="1" key="1">
    <citation type="submission" date="2024-10" db="EMBL/GenBank/DDBJ databases">
        <authorList>
            <person name="Ryan C."/>
        </authorList>
    </citation>
    <scope>NUCLEOTIDE SEQUENCE [LARGE SCALE GENOMIC DNA]</scope>
</reference>